<reference evidence="1" key="1">
    <citation type="submission" date="2016-04" db="EMBL/GenBank/DDBJ databases">
        <authorList>
            <person name="Nguyen H.D."/>
            <person name="Kesanakurti P."/>
            <person name="Cullis J."/>
            <person name="Levesque C.A."/>
            <person name="Hambleton S."/>
        </authorList>
    </citation>
    <scope>NUCLEOTIDE SEQUENCE</scope>
    <source>
        <strain evidence="1">DAOMC 238032</strain>
    </source>
</reference>
<dbReference type="SUPFAM" id="SSF50630">
    <property type="entry name" value="Acid proteases"/>
    <property type="match status" value="1"/>
</dbReference>
<proteinExistence type="predicted"/>
<gene>
    <name evidence="1" type="ORF">A4X03_0g7501</name>
</gene>
<sequence>MLVTDTGDGQVVSEIDKESVVLAVAAADAPIPLSAGVVLAAVRLARVQAGVAGAKESATCRVGQGDDSSALFFTERDAFYTAHSWSVEETRGPLSKPTRRGKHSVPLPSLPVVGTGLGYRRHVPLTTKIRVNDAEGVALPCLVDTGASLCSIDAALLAQLGGEAGGARIPIHGIGHTESLGYTTITFFVDAHDDRGMPVQLEARQDFHVLPSFAPGLLLGLDFIAAHHLVLEPGKGKASVGSYTFAVRESMTGPHAVEAELCLVKSVVVPARSQCWVPVDVGSLTPQIDYAVHPRVIVSMDESVQIVGPMALFNASRGHLLLTNVGSKEVVLDRRTPVADAVAARLGDVYVPTSGTFTLVPGLVPLSAPAYTHQTEIDPPSVPDSLPIDMFEGEHGFGSELAKDSATVLSGWTLASGS</sequence>
<name>A0A177U9C3_9BASI</name>
<evidence type="ECO:0000313" key="1">
    <source>
        <dbReference type="EMBL" id="KAE8245122.1"/>
    </source>
</evidence>
<accession>A0A177U9C3</accession>
<comment type="caution">
    <text evidence="1">The sequence shown here is derived from an EMBL/GenBank/DDBJ whole genome shotgun (WGS) entry which is preliminary data.</text>
</comment>
<organism evidence="1 2">
    <name type="scientific">Tilletia caries</name>
    <name type="common">wheat bunt fungus</name>
    <dbReference type="NCBI Taxonomy" id="13290"/>
    <lineage>
        <taxon>Eukaryota</taxon>
        <taxon>Fungi</taxon>
        <taxon>Dikarya</taxon>
        <taxon>Basidiomycota</taxon>
        <taxon>Ustilaginomycotina</taxon>
        <taxon>Exobasidiomycetes</taxon>
        <taxon>Tilletiales</taxon>
        <taxon>Tilletiaceae</taxon>
        <taxon>Tilletia</taxon>
    </lineage>
</organism>
<dbReference type="Proteomes" id="UP000077671">
    <property type="component" value="Unassembled WGS sequence"/>
</dbReference>
<dbReference type="EMBL" id="LWDD02001800">
    <property type="protein sequence ID" value="KAE8245122.1"/>
    <property type="molecule type" value="Genomic_DNA"/>
</dbReference>
<reference evidence="1" key="2">
    <citation type="journal article" date="2019" name="IMA Fungus">
        <title>Genome sequencing and comparison of five Tilletia species to identify candidate genes for the detection of regulated species infecting wheat.</title>
        <authorList>
            <person name="Nguyen H.D.T."/>
            <person name="Sultana T."/>
            <person name="Kesanakurti P."/>
            <person name="Hambleton S."/>
        </authorList>
    </citation>
    <scope>NUCLEOTIDE SEQUENCE</scope>
    <source>
        <strain evidence="1">DAOMC 238032</strain>
    </source>
</reference>
<dbReference type="AlphaFoldDB" id="A0A177U9C3"/>
<protein>
    <submittedName>
        <fullName evidence="1">Uncharacterized protein</fullName>
    </submittedName>
</protein>
<dbReference type="Gene3D" id="2.40.70.10">
    <property type="entry name" value="Acid Proteases"/>
    <property type="match status" value="1"/>
</dbReference>
<evidence type="ECO:0000313" key="2">
    <source>
        <dbReference type="Proteomes" id="UP000077671"/>
    </source>
</evidence>
<dbReference type="InterPro" id="IPR021109">
    <property type="entry name" value="Peptidase_aspartic_dom_sf"/>
</dbReference>